<feature type="region of interest" description="Disordered" evidence="1">
    <location>
        <begin position="54"/>
        <end position="88"/>
    </location>
</feature>
<proteinExistence type="predicted"/>
<dbReference type="EMBL" id="LWDD02002780">
    <property type="protein sequence ID" value="KAE8239184.1"/>
    <property type="molecule type" value="Genomic_DNA"/>
</dbReference>
<evidence type="ECO:0000313" key="2">
    <source>
        <dbReference type="EMBL" id="KAE8239184.1"/>
    </source>
</evidence>
<name>A0A177U9W1_9BASI</name>
<evidence type="ECO:0000256" key="1">
    <source>
        <dbReference type="SAM" id="MobiDB-lite"/>
    </source>
</evidence>
<evidence type="ECO:0000313" key="3">
    <source>
        <dbReference type="Proteomes" id="UP000077671"/>
    </source>
</evidence>
<accession>A0A177U9W1</accession>
<feature type="region of interest" description="Disordered" evidence="1">
    <location>
        <begin position="111"/>
        <end position="142"/>
    </location>
</feature>
<protein>
    <submittedName>
        <fullName evidence="2">Uncharacterized protein</fullName>
    </submittedName>
</protein>
<comment type="caution">
    <text evidence="2">The sequence shown here is derived from an EMBL/GenBank/DDBJ whole genome shotgun (WGS) entry which is preliminary data.</text>
</comment>
<feature type="compositionally biased region" description="Polar residues" evidence="1">
    <location>
        <begin position="115"/>
        <end position="132"/>
    </location>
</feature>
<sequence>MISAPLVWSRTKLGRPQYQGHSDVSTLPCEDSSVVMLPPLRSINLIPWASVAPTGGFDDAAGDEDENDSLICSSDPESESRPSAFYHSTTASHHAAVAGWEETSRKVHQAATFETRPSSESSLRYGYTSSSPRLHARVTASN</sequence>
<organism evidence="2 3">
    <name type="scientific">Tilletia caries</name>
    <name type="common">wheat bunt fungus</name>
    <dbReference type="NCBI Taxonomy" id="13290"/>
    <lineage>
        <taxon>Eukaryota</taxon>
        <taxon>Fungi</taxon>
        <taxon>Dikarya</taxon>
        <taxon>Basidiomycota</taxon>
        <taxon>Ustilaginomycotina</taxon>
        <taxon>Exobasidiomycetes</taxon>
        <taxon>Tilletiales</taxon>
        <taxon>Tilletiaceae</taxon>
        <taxon>Tilletia</taxon>
    </lineage>
</organism>
<dbReference type="Proteomes" id="UP000077671">
    <property type="component" value="Unassembled WGS sequence"/>
</dbReference>
<reference evidence="2" key="2">
    <citation type="journal article" date="2019" name="IMA Fungus">
        <title>Genome sequencing and comparison of five Tilletia species to identify candidate genes for the detection of regulated species infecting wheat.</title>
        <authorList>
            <person name="Nguyen H.D.T."/>
            <person name="Sultana T."/>
            <person name="Kesanakurti P."/>
            <person name="Hambleton S."/>
        </authorList>
    </citation>
    <scope>NUCLEOTIDE SEQUENCE</scope>
    <source>
        <strain evidence="2">DAOMC 238032</strain>
    </source>
</reference>
<reference evidence="2" key="1">
    <citation type="submission" date="2016-04" db="EMBL/GenBank/DDBJ databases">
        <authorList>
            <person name="Nguyen H.D."/>
            <person name="Kesanakurti P."/>
            <person name="Cullis J."/>
            <person name="Levesque C.A."/>
            <person name="Hambleton S."/>
        </authorList>
    </citation>
    <scope>NUCLEOTIDE SEQUENCE</scope>
    <source>
        <strain evidence="2">DAOMC 238032</strain>
    </source>
</reference>
<dbReference type="AlphaFoldDB" id="A0A177U9W1"/>
<gene>
    <name evidence="2" type="ORF">A4X03_0g8677</name>
</gene>